<dbReference type="Proteomes" id="UP000479692">
    <property type="component" value="Unassembled WGS sequence"/>
</dbReference>
<accession>A0A7C9HKZ2</accession>
<keyword evidence="3" id="KW-1185">Reference proteome</keyword>
<organism evidence="2 3">
    <name type="scientific">Noviluteimonas gilva</name>
    <dbReference type="NCBI Taxonomy" id="2682097"/>
    <lineage>
        <taxon>Bacteria</taxon>
        <taxon>Pseudomonadati</taxon>
        <taxon>Pseudomonadota</taxon>
        <taxon>Gammaproteobacteria</taxon>
        <taxon>Lysobacterales</taxon>
        <taxon>Lysobacteraceae</taxon>
        <taxon>Noviluteimonas</taxon>
    </lineage>
</organism>
<evidence type="ECO:0000313" key="2">
    <source>
        <dbReference type="EMBL" id="MUV13210.1"/>
    </source>
</evidence>
<dbReference type="InterPro" id="IPR008962">
    <property type="entry name" value="PapD-like_sf"/>
</dbReference>
<dbReference type="EMBL" id="WOXT01000001">
    <property type="protein sequence ID" value="MUV13210.1"/>
    <property type="molecule type" value="Genomic_DNA"/>
</dbReference>
<feature type="signal peptide" evidence="1">
    <location>
        <begin position="1"/>
        <end position="30"/>
    </location>
</feature>
<reference evidence="2 3" key="1">
    <citation type="submission" date="2019-12" db="EMBL/GenBank/DDBJ databases">
        <authorList>
            <person name="Xu J."/>
        </authorList>
    </citation>
    <scope>NUCLEOTIDE SEQUENCE [LARGE SCALE GENOMIC DNA]</scope>
    <source>
        <strain evidence="2 3">HX-5-24</strain>
    </source>
</reference>
<sequence length="247" mass="27124">MSPSFSYKRLRYGQAIVASTLLAWSACAMANVVVYPMTTHIAPEHEGIGQIELHSKSDQVQYVKVRVAEIVAPATRDERENTLSADDALVVSPQRLVLSPASSRTVRLIAPVAPQEEKAYRVYFEPVDAPSDATFEEAVSADVSTKLGVNLVFGALVRVLPDNGRIGARLVDDGKRLLNNGTLRIGALKIGRCPAVDNERDCRWTDVNRSVYPTHHIEMPDIPGTGHLVLRYQTSQDETPKLLALQP</sequence>
<evidence type="ECO:0000256" key="1">
    <source>
        <dbReference type="SAM" id="SignalP"/>
    </source>
</evidence>
<dbReference type="SUPFAM" id="SSF49354">
    <property type="entry name" value="PapD-like"/>
    <property type="match status" value="1"/>
</dbReference>
<feature type="chain" id="PRO_5028910776" evidence="1">
    <location>
        <begin position="31"/>
        <end position="247"/>
    </location>
</feature>
<dbReference type="AlphaFoldDB" id="A0A7C9HKZ2"/>
<dbReference type="InterPro" id="IPR013783">
    <property type="entry name" value="Ig-like_fold"/>
</dbReference>
<gene>
    <name evidence="2" type="primary">tcfA</name>
    <name evidence="2" type="ORF">GN331_03220</name>
</gene>
<dbReference type="RefSeq" id="WP_156640252.1">
    <property type="nucleotide sequence ID" value="NZ_WOXT01000001.1"/>
</dbReference>
<keyword evidence="1" id="KW-0732">Signal</keyword>
<comment type="caution">
    <text evidence="2">The sequence shown here is derived from an EMBL/GenBank/DDBJ whole genome shotgun (WGS) entry which is preliminary data.</text>
</comment>
<evidence type="ECO:0000313" key="3">
    <source>
        <dbReference type="Proteomes" id="UP000479692"/>
    </source>
</evidence>
<proteinExistence type="predicted"/>
<protein>
    <submittedName>
        <fullName evidence="2">Fimbrial protein TcfA</fullName>
    </submittedName>
</protein>
<dbReference type="Gene3D" id="2.60.40.10">
    <property type="entry name" value="Immunoglobulins"/>
    <property type="match status" value="1"/>
</dbReference>
<name>A0A7C9HKZ2_9GAMM</name>